<dbReference type="InterPro" id="IPR012902">
    <property type="entry name" value="N_methyl_site"/>
</dbReference>
<keyword evidence="3" id="KW-1185">Reference proteome</keyword>
<dbReference type="Proteomes" id="UP000562027">
    <property type="component" value="Unassembled WGS sequence"/>
</dbReference>
<dbReference type="AlphaFoldDB" id="A0A840L0T0"/>
<evidence type="ECO:0000313" key="3">
    <source>
        <dbReference type="Proteomes" id="UP000562027"/>
    </source>
</evidence>
<accession>A0A840L0T0</accession>
<protein>
    <submittedName>
        <fullName evidence="2">Type IV pilus assembly protein PilW</fullName>
    </submittedName>
</protein>
<feature type="transmembrane region" description="Helical" evidence="1">
    <location>
        <begin position="20"/>
        <end position="41"/>
    </location>
</feature>
<evidence type="ECO:0000256" key="1">
    <source>
        <dbReference type="SAM" id="Phobius"/>
    </source>
</evidence>
<dbReference type="PROSITE" id="PS00409">
    <property type="entry name" value="PROKAR_NTER_METHYL"/>
    <property type="match status" value="1"/>
</dbReference>
<name>A0A840L0T0_9BURK</name>
<dbReference type="RefSeq" id="WP_184294747.1">
    <property type="nucleotide sequence ID" value="NZ_JACHLP010000001.1"/>
</dbReference>
<dbReference type="Pfam" id="PF07963">
    <property type="entry name" value="N_methyl"/>
    <property type="match status" value="1"/>
</dbReference>
<keyword evidence="1" id="KW-0472">Membrane</keyword>
<organism evidence="2 3">
    <name type="scientific">Roseateles oligotrophus</name>
    <dbReference type="NCBI Taxonomy" id="1769250"/>
    <lineage>
        <taxon>Bacteria</taxon>
        <taxon>Pseudomonadati</taxon>
        <taxon>Pseudomonadota</taxon>
        <taxon>Betaproteobacteria</taxon>
        <taxon>Burkholderiales</taxon>
        <taxon>Sphaerotilaceae</taxon>
        <taxon>Roseateles</taxon>
    </lineage>
</organism>
<sequence>MRLKHPPRAGAALTQQGLSLIEMMVGITVGMIVVAGASLMMTQQLSEHRRLLLETQVQQDLRAAADLILRELRRAGAMRQSAQFVWAAGSPAPLQENDYAKRTSVSPNQNQVSYSYSVDSAAAEDNKSSDQERFGFRVANKVLQFEFTNNNWQPLTDPEVLLVTQFSVVLKPQVLPLPELCERPCAGLANCPPQLTINYFEITLSAQAKHDPQVVRSLKVNDRMRNELVTGVCAP</sequence>
<keyword evidence="1" id="KW-1133">Transmembrane helix</keyword>
<gene>
    <name evidence="2" type="ORF">HNP55_000021</name>
</gene>
<comment type="caution">
    <text evidence="2">The sequence shown here is derived from an EMBL/GenBank/DDBJ whole genome shotgun (WGS) entry which is preliminary data.</text>
</comment>
<evidence type="ECO:0000313" key="2">
    <source>
        <dbReference type="EMBL" id="MBB4841526.1"/>
    </source>
</evidence>
<keyword evidence="1" id="KW-0812">Transmembrane</keyword>
<dbReference type="EMBL" id="JACHLP010000001">
    <property type="protein sequence ID" value="MBB4841526.1"/>
    <property type="molecule type" value="Genomic_DNA"/>
</dbReference>
<reference evidence="2 3" key="1">
    <citation type="submission" date="2020-08" db="EMBL/GenBank/DDBJ databases">
        <title>Functional genomics of gut bacteria from endangered species of beetles.</title>
        <authorList>
            <person name="Carlos-Shanley C."/>
        </authorList>
    </citation>
    <scope>NUCLEOTIDE SEQUENCE [LARGE SCALE GENOMIC DNA]</scope>
    <source>
        <strain evidence="2 3">S00239</strain>
    </source>
</reference>
<proteinExistence type="predicted"/>